<organism evidence="2 3">
    <name type="scientific">Paramecium pentaurelia</name>
    <dbReference type="NCBI Taxonomy" id="43138"/>
    <lineage>
        <taxon>Eukaryota</taxon>
        <taxon>Sar</taxon>
        <taxon>Alveolata</taxon>
        <taxon>Ciliophora</taxon>
        <taxon>Intramacronucleata</taxon>
        <taxon>Oligohymenophorea</taxon>
        <taxon>Peniculida</taxon>
        <taxon>Parameciidae</taxon>
        <taxon>Paramecium</taxon>
    </lineage>
</organism>
<keyword evidence="3" id="KW-1185">Reference proteome</keyword>
<reference evidence="2" key="1">
    <citation type="submission" date="2021-01" db="EMBL/GenBank/DDBJ databases">
        <authorList>
            <consortium name="Genoscope - CEA"/>
            <person name="William W."/>
        </authorList>
    </citation>
    <scope>NUCLEOTIDE SEQUENCE</scope>
</reference>
<gene>
    <name evidence="2" type="ORF">PPENT_87.1.T0740053</name>
</gene>
<keyword evidence="1" id="KW-1133">Transmembrane helix</keyword>
<dbReference type="AlphaFoldDB" id="A0A8S1VWW7"/>
<evidence type="ECO:0000313" key="2">
    <source>
        <dbReference type="EMBL" id="CAD8180332.1"/>
    </source>
</evidence>
<name>A0A8S1VWW7_9CILI</name>
<comment type="caution">
    <text evidence="2">The sequence shown here is derived from an EMBL/GenBank/DDBJ whole genome shotgun (WGS) entry which is preliminary data.</text>
</comment>
<protein>
    <submittedName>
        <fullName evidence="2">Uncharacterized protein</fullName>
    </submittedName>
</protein>
<sequence length="220" mass="25541">MDNCINLEFINDDNCINNISDVFSSKVHLQYVNEFSQIFGNNDFDIINICMVDECLRDTFYIVILFEVLIIILIMIIQLFYKLMRSLSQVCITENSENIEKFIFKQKKVITLKSDSPILTKRLSQQPIVILSDSPPKKHKTCSSEIPLSNGKMFLKDGKILFLKQKLPKLELPQAKCKFDPKAEILKWIQTNKNISPTKKRVTFRAIKESNGQNRKSLIF</sequence>
<dbReference type="Proteomes" id="UP000689195">
    <property type="component" value="Unassembled WGS sequence"/>
</dbReference>
<keyword evidence="1" id="KW-0472">Membrane</keyword>
<evidence type="ECO:0000256" key="1">
    <source>
        <dbReference type="SAM" id="Phobius"/>
    </source>
</evidence>
<evidence type="ECO:0000313" key="3">
    <source>
        <dbReference type="Proteomes" id="UP000689195"/>
    </source>
</evidence>
<keyword evidence="1" id="KW-0812">Transmembrane</keyword>
<proteinExistence type="predicted"/>
<accession>A0A8S1VWW7</accession>
<feature type="transmembrane region" description="Helical" evidence="1">
    <location>
        <begin position="60"/>
        <end position="81"/>
    </location>
</feature>
<dbReference type="EMBL" id="CAJJDO010000074">
    <property type="protein sequence ID" value="CAD8180332.1"/>
    <property type="molecule type" value="Genomic_DNA"/>
</dbReference>